<gene>
    <name evidence="1" type="ORF">SLEP1_g8409</name>
</gene>
<keyword evidence="2" id="KW-1185">Reference proteome</keyword>
<accession>A0AAV5I643</accession>
<reference evidence="1 2" key="1">
    <citation type="journal article" date="2021" name="Commun. Biol.">
        <title>The genome of Shorea leprosula (Dipterocarpaceae) highlights the ecological relevance of drought in aseasonal tropical rainforests.</title>
        <authorList>
            <person name="Ng K.K.S."/>
            <person name="Kobayashi M.J."/>
            <person name="Fawcett J.A."/>
            <person name="Hatakeyama M."/>
            <person name="Paape T."/>
            <person name="Ng C.H."/>
            <person name="Ang C.C."/>
            <person name="Tnah L.H."/>
            <person name="Lee C.T."/>
            <person name="Nishiyama T."/>
            <person name="Sese J."/>
            <person name="O'Brien M.J."/>
            <person name="Copetti D."/>
            <person name="Mohd Noor M.I."/>
            <person name="Ong R.C."/>
            <person name="Putra M."/>
            <person name="Sireger I.Z."/>
            <person name="Indrioko S."/>
            <person name="Kosugi Y."/>
            <person name="Izuno A."/>
            <person name="Isagi Y."/>
            <person name="Lee S.L."/>
            <person name="Shimizu K.K."/>
        </authorList>
    </citation>
    <scope>NUCLEOTIDE SEQUENCE [LARGE SCALE GENOMIC DNA]</scope>
    <source>
        <strain evidence="1">214</strain>
    </source>
</reference>
<evidence type="ECO:0000313" key="1">
    <source>
        <dbReference type="EMBL" id="GKU94991.1"/>
    </source>
</evidence>
<dbReference type="EMBL" id="BPVZ01000008">
    <property type="protein sequence ID" value="GKU94991.1"/>
    <property type="molecule type" value="Genomic_DNA"/>
</dbReference>
<dbReference type="AlphaFoldDB" id="A0AAV5I643"/>
<proteinExistence type="predicted"/>
<comment type="caution">
    <text evidence="1">The sequence shown here is derived from an EMBL/GenBank/DDBJ whole genome shotgun (WGS) entry which is preliminary data.</text>
</comment>
<sequence>MHSTPPFCTPEPHCRQSYPRHTAPYPLHRAYAPAATSSLRSCTMRPNPAPLHSCSLQPCPCLTYRKNNTYLTKSTS</sequence>
<name>A0AAV5I643_9ROSI</name>
<evidence type="ECO:0000313" key="2">
    <source>
        <dbReference type="Proteomes" id="UP001054252"/>
    </source>
</evidence>
<dbReference type="Proteomes" id="UP001054252">
    <property type="component" value="Unassembled WGS sequence"/>
</dbReference>
<protein>
    <submittedName>
        <fullName evidence="1">Uncharacterized protein</fullName>
    </submittedName>
</protein>
<organism evidence="1 2">
    <name type="scientific">Rubroshorea leprosula</name>
    <dbReference type="NCBI Taxonomy" id="152421"/>
    <lineage>
        <taxon>Eukaryota</taxon>
        <taxon>Viridiplantae</taxon>
        <taxon>Streptophyta</taxon>
        <taxon>Embryophyta</taxon>
        <taxon>Tracheophyta</taxon>
        <taxon>Spermatophyta</taxon>
        <taxon>Magnoliopsida</taxon>
        <taxon>eudicotyledons</taxon>
        <taxon>Gunneridae</taxon>
        <taxon>Pentapetalae</taxon>
        <taxon>rosids</taxon>
        <taxon>malvids</taxon>
        <taxon>Malvales</taxon>
        <taxon>Dipterocarpaceae</taxon>
        <taxon>Rubroshorea</taxon>
    </lineage>
</organism>